<reference evidence="1 2" key="1">
    <citation type="submission" date="2016-05" db="EMBL/GenBank/DDBJ databases">
        <title>First whole genome sequencing of Entamoeba histolytica HM1:IMSS-clone-6.</title>
        <authorList>
            <person name="Mukherjee Avik.K."/>
            <person name="Izumyama S."/>
            <person name="Nakada-Tsukui K."/>
            <person name="Nozaki T."/>
        </authorList>
    </citation>
    <scope>NUCLEOTIDE SEQUENCE [LARGE SCALE GENOMIC DNA]</scope>
    <source>
        <strain evidence="1 2">HM1:IMSS clone 6</strain>
    </source>
</reference>
<gene>
    <name evidence="1" type="ORF">CL6EHI_011400</name>
</gene>
<dbReference type="EMBL" id="BDEQ01000001">
    <property type="protein sequence ID" value="GAT98727.1"/>
    <property type="molecule type" value="Genomic_DNA"/>
</dbReference>
<dbReference type="VEuPathDB" id="AmoebaDB:EHI7A_107530"/>
<dbReference type="VEuPathDB" id="AmoebaDB:EHI_011400"/>
<dbReference type="Proteomes" id="UP000078387">
    <property type="component" value="Unassembled WGS sequence"/>
</dbReference>
<sequence>MKIPKQEEDMKTYEGSLIKESRSESPLFFRTKNEYKDFYVIQQGILLSFLNSYCLIKIKKQKKQALVTSAYPIVTQLDFGNEEIDVQELADSICRPIYEDECKLVNKKQTAMRRFEKNKKVFVQHLLIDMLTEKGFYFESKLARKTNKTFRLERIEKIYYGGRLIMNFNDFLERGYAVNSYLNSQFKDSSSAIIPKQSKGLSDLILKENLYSQPIFN</sequence>
<dbReference type="VEuPathDB" id="AmoebaDB:EHI5A_157130"/>
<dbReference type="VEuPathDB" id="AmoebaDB:KM1_191040"/>
<evidence type="ECO:0000313" key="2">
    <source>
        <dbReference type="Proteomes" id="UP000078387"/>
    </source>
</evidence>
<dbReference type="VEuPathDB" id="AmoebaDB:EHI8A_122450"/>
<name>A0A5K1V541_ENTHI</name>
<accession>A0A5K1V541</accession>
<comment type="caution">
    <text evidence="1">The sequence shown here is derived from an EMBL/GenBank/DDBJ whole genome shotgun (WGS) entry which is preliminary data.</text>
</comment>
<evidence type="ECO:0000313" key="1">
    <source>
        <dbReference type="EMBL" id="GAT98727.1"/>
    </source>
</evidence>
<dbReference type="AlphaFoldDB" id="A0A5K1V541"/>
<proteinExistence type="predicted"/>
<protein>
    <submittedName>
        <fullName evidence="1">Uncharacterized protein</fullName>
    </submittedName>
</protein>
<dbReference type="OMA" id="ETIDVQQ"/>
<organism evidence="1 2">
    <name type="scientific">Entamoeba histolytica</name>
    <dbReference type="NCBI Taxonomy" id="5759"/>
    <lineage>
        <taxon>Eukaryota</taxon>
        <taxon>Amoebozoa</taxon>
        <taxon>Evosea</taxon>
        <taxon>Archamoebae</taxon>
        <taxon>Mastigamoebida</taxon>
        <taxon>Entamoebidae</taxon>
        <taxon>Entamoeba</taxon>
    </lineage>
</organism>